<keyword evidence="2" id="KW-1185">Reference proteome</keyword>
<evidence type="ECO:0000313" key="1">
    <source>
        <dbReference type="EMBL" id="WNC66854.1"/>
    </source>
</evidence>
<protein>
    <recommendedName>
        <fullName evidence="3">Alpha/beta hydrolase</fullName>
    </recommendedName>
</protein>
<dbReference type="Gene3D" id="3.40.50.1820">
    <property type="entry name" value="alpha/beta hydrolase"/>
    <property type="match status" value="1"/>
</dbReference>
<accession>A0ABY9TDA4</accession>
<dbReference type="Pfam" id="PF02089">
    <property type="entry name" value="Palm_thioest"/>
    <property type="match status" value="1"/>
</dbReference>
<sequence length="272" mass="30211">MYKKLFNVFAADSTPSYFQTLTEVPRALTETINLGLSSPYLLNLPKGDGHPVIVIPGFTVSDSETYLLRQFLTSRNYKVHGLNMGRNVGPMAGIEKRLAQRVKSLSETYGEKVSLVGWSLGGLFARYVAHQVSDHIRTVVSLGSPIGVNRVFQGTSPIIELLGKAVVSSNFIDIVDDESLDYWNRTPPVPTTAIYSKADGAVHWKIAIDPLEHEQTENIQVFGSHAGMTHNPMIFNILADRLSQAEGQWQPFEYRGIAKMMNNALMPVENFL</sequence>
<dbReference type="SUPFAM" id="SSF53474">
    <property type="entry name" value="alpha/beta-Hydrolases"/>
    <property type="match status" value="1"/>
</dbReference>
<gene>
    <name evidence="1" type="ORF">RI845_09910</name>
</gene>
<dbReference type="InterPro" id="IPR029058">
    <property type="entry name" value="AB_hydrolase_fold"/>
</dbReference>
<proteinExistence type="predicted"/>
<evidence type="ECO:0008006" key="3">
    <source>
        <dbReference type="Google" id="ProtNLM"/>
    </source>
</evidence>
<evidence type="ECO:0000313" key="2">
    <source>
        <dbReference type="Proteomes" id="UP001248581"/>
    </source>
</evidence>
<organism evidence="1 2">
    <name type="scientific">Thalassotalea nanhaiensis</name>
    <dbReference type="NCBI Taxonomy" id="3065648"/>
    <lineage>
        <taxon>Bacteria</taxon>
        <taxon>Pseudomonadati</taxon>
        <taxon>Pseudomonadota</taxon>
        <taxon>Gammaproteobacteria</taxon>
        <taxon>Alteromonadales</taxon>
        <taxon>Colwelliaceae</taxon>
        <taxon>Thalassotalea</taxon>
    </lineage>
</organism>
<dbReference type="EMBL" id="CP134146">
    <property type="protein sequence ID" value="WNC66854.1"/>
    <property type="molecule type" value="Genomic_DNA"/>
</dbReference>
<name>A0ABY9TDA4_9GAMM</name>
<reference evidence="2" key="1">
    <citation type="submission" date="2023-09" db="EMBL/GenBank/DDBJ databases">
        <authorList>
            <person name="Li S."/>
            <person name="Li X."/>
            <person name="Zhang C."/>
            <person name="Zhao Z."/>
        </authorList>
    </citation>
    <scope>NUCLEOTIDE SEQUENCE [LARGE SCALE GENOMIC DNA]</scope>
    <source>
        <strain evidence="2">SQ345</strain>
    </source>
</reference>
<dbReference type="RefSeq" id="WP_348386019.1">
    <property type="nucleotide sequence ID" value="NZ_CP134146.1"/>
</dbReference>
<dbReference type="Proteomes" id="UP001248581">
    <property type="component" value="Chromosome"/>
</dbReference>